<dbReference type="InterPro" id="IPR029058">
    <property type="entry name" value="AB_hydrolase_fold"/>
</dbReference>
<dbReference type="RefSeq" id="WP_344777283.1">
    <property type="nucleotide sequence ID" value="NZ_BAABBX010000016.1"/>
</dbReference>
<dbReference type="Proteomes" id="UP001500213">
    <property type="component" value="Unassembled WGS sequence"/>
</dbReference>
<proteinExistence type="predicted"/>
<dbReference type="NCBIfam" id="TIGR03712">
    <property type="entry name" value="acc_sec_asp2"/>
    <property type="match status" value="1"/>
</dbReference>
<comment type="caution">
    <text evidence="1">The sequence shown here is derived from an EMBL/GenBank/DDBJ whole genome shotgun (WGS) entry which is preliminary data.</text>
</comment>
<organism evidence="1 2">
    <name type="scientific">Gryllotalpicola kribbensis</name>
    <dbReference type="NCBI Taxonomy" id="993084"/>
    <lineage>
        <taxon>Bacteria</taxon>
        <taxon>Bacillati</taxon>
        <taxon>Actinomycetota</taxon>
        <taxon>Actinomycetes</taxon>
        <taxon>Micrococcales</taxon>
        <taxon>Microbacteriaceae</taxon>
        <taxon>Gryllotalpicola</taxon>
    </lineage>
</organism>
<dbReference type="Gene3D" id="3.40.50.1820">
    <property type="entry name" value="alpha/beta hydrolase"/>
    <property type="match status" value="1"/>
</dbReference>
<dbReference type="EMBL" id="BAABBX010000016">
    <property type="protein sequence ID" value="GAA4192306.1"/>
    <property type="molecule type" value="Genomic_DNA"/>
</dbReference>
<evidence type="ECO:0000313" key="2">
    <source>
        <dbReference type="Proteomes" id="UP001500213"/>
    </source>
</evidence>
<dbReference type="Pfam" id="PF16929">
    <property type="entry name" value="Asp2"/>
    <property type="match status" value="1"/>
</dbReference>
<dbReference type="SUPFAM" id="SSF53474">
    <property type="entry name" value="alpha/beta-Hydrolases"/>
    <property type="match status" value="1"/>
</dbReference>
<gene>
    <name evidence="1" type="primary">asp2</name>
    <name evidence="1" type="ORF">GCM10022288_24310</name>
</gene>
<reference evidence="2" key="1">
    <citation type="journal article" date="2019" name="Int. J. Syst. Evol. Microbiol.">
        <title>The Global Catalogue of Microorganisms (GCM) 10K type strain sequencing project: providing services to taxonomists for standard genome sequencing and annotation.</title>
        <authorList>
            <consortium name="The Broad Institute Genomics Platform"/>
            <consortium name="The Broad Institute Genome Sequencing Center for Infectious Disease"/>
            <person name="Wu L."/>
            <person name="Ma J."/>
        </authorList>
    </citation>
    <scope>NUCLEOTIDE SEQUENCE [LARGE SCALE GENOMIC DNA]</scope>
    <source>
        <strain evidence="2">JCM 17593</strain>
    </source>
</reference>
<accession>A0ABP8AWI5</accession>
<protein>
    <submittedName>
        <fullName evidence="1">Accessory Sec system protein Asp2</fullName>
    </submittedName>
</protein>
<dbReference type="InterPro" id="IPR022267">
    <property type="entry name" value="Asp2"/>
</dbReference>
<evidence type="ECO:0000313" key="1">
    <source>
        <dbReference type="EMBL" id="GAA4192306.1"/>
    </source>
</evidence>
<keyword evidence="2" id="KW-1185">Reference proteome</keyword>
<sequence length="509" mass="57726">MRVLQIGRDDWSASSSLPAGVEWAFIPAGDVSAVDAKLIGRVDATVLDAPCELERLQEFDTVVTPYTLLVARELRDGFDDATQRFLARKAAVYEDLGDRQGIIDALPRKYFAKPFGQKLEIRKALLSPFHTGGSRYEGNAYLVADIDHGDELRQLVIWRENIAYDSERALELWPEYVKDAGCEIELSVQLIQSGTPDVIVFQRRYSEAELAEPIVIDEPTSGYLACSIFARGTGEVKVGPIHYRHSRLGAGYFLPGGRRIVDSRREELFYYFHPGDLEPPFNIYFAGYRPAEGFEGYFMMERMWHPFLLVADPRLEGGRFYLGSAELEEGLLRVIREHIRDLGFQESDVIVSGLSMGSFGALYYGSQLDALAIIAGKAIVDLDYVAERGRLVRPNEFFTVFDMVNFWNREDRGVDESTAARFTQRLVERWTGDPGFGNTKILLSYMQQDDYDDEAYYTLLDSQTGKPTTVIARGYQGRHNDDSASIVTWFVNQYRRIIDEYQGALDVSR</sequence>
<name>A0ABP8AWI5_9MICO</name>